<dbReference type="Proteomes" id="UP001059893">
    <property type="component" value="Unassembled WGS sequence"/>
</dbReference>
<feature type="region of interest" description="Disordered" evidence="2">
    <location>
        <begin position="1"/>
        <end position="21"/>
    </location>
</feature>
<organism evidence="3 4">
    <name type="scientific">Pyricularia grisea</name>
    <name type="common">Crabgrass-specific blast fungus</name>
    <name type="synonym">Magnaporthe grisea</name>
    <dbReference type="NCBI Taxonomy" id="148305"/>
    <lineage>
        <taxon>Eukaryota</taxon>
        <taxon>Fungi</taxon>
        <taxon>Dikarya</taxon>
        <taxon>Ascomycota</taxon>
        <taxon>Pezizomycotina</taxon>
        <taxon>Sordariomycetes</taxon>
        <taxon>Sordariomycetidae</taxon>
        <taxon>Magnaporthales</taxon>
        <taxon>Pyriculariaceae</taxon>
        <taxon>Pyricularia</taxon>
    </lineage>
</organism>
<feature type="compositionally biased region" description="Low complexity" evidence="2">
    <location>
        <begin position="170"/>
        <end position="179"/>
    </location>
</feature>
<accession>A0ABQ8NCD8</accession>
<feature type="compositionally biased region" description="Acidic residues" evidence="2">
    <location>
        <begin position="122"/>
        <end position="143"/>
    </location>
</feature>
<sequence>MRDHDVNTSGALSTPQSSTNLVDGRLTVGALSEMDIDNASSWSLLDPSSEQAADCSRARDLKRQKVTGHGAIGEKPDECKSDKKHLEPEHETTEQLPIGLAAASDDVNVPEIVAYESSNYSDQDEEDLSDTSDALDEDEEDTLESEHLANLQRILSPSVPAIVFTPPSPKRTSPRSPVSTDEEAMPDDPKSLDPGWVCREKLDDMMEKDRKEEKRRRERKRRGAIVSEKELRRQIRELEATLEEVGEEKRQLKQKNYRQERQLRQLKTTPLAKQALQTLADVAAMEKKARARTQAVADMTFRQAQYLDLIDPEQHMLQFYPEQPSQSYKSKITNAKATRESTGEHRAVKRNSRFSAAHGDDRMLHKPVQAIGAHLHAPDKTSQLEAKLEQNAKERLLLKAELAAVNSRFKAFLSGEELASKMLPHVLEDLKQERNNRMNFSTEVVYLRAKLSRLRRGNAGESTPALTGRQPDTTDETL</sequence>
<feature type="compositionally biased region" description="Polar residues" evidence="2">
    <location>
        <begin position="39"/>
        <end position="51"/>
    </location>
</feature>
<gene>
    <name evidence="3" type="ORF">MCOR33_008149</name>
</gene>
<comment type="caution">
    <text evidence="3">The sequence shown here is derived from an EMBL/GenBank/DDBJ whole genome shotgun (WGS) entry which is preliminary data.</text>
</comment>
<keyword evidence="4" id="KW-1185">Reference proteome</keyword>
<feature type="region of interest" description="Disordered" evidence="2">
    <location>
        <begin position="39"/>
        <end position="196"/>
    </location>
</feature>
<feature type="region of interest" description="Disordered" evidence="2">
    <location>
        <begin position="457"/>
        <end position="478"/>
    </location>
</feature>
<feature type="compositionally biased region" description="Polar residues" evidence="2">
    <location>
        <begin position="7"/>
        <end position="21"/>
    </location>
</feature>
<evidence type="ECO:0000313" key="3">
    <source>
        <dbReference type="EMBL" id="KAI6294823.1"/>
    </source>
</evidence>
<name>A0ABQ8NCD8_PYRGI</name>
<evidence type="ECO:0000256" key="1">
    <source>
        <dbReference type="SAM" id="Coils"/>
    </source>
</evidence>
<dbReference type="EMBL" id="JABSND010000186">
    <property type="protein sequence ID" value="KAI6294823.1"/>
    <property type="molecule type" value="Genomic_DNA"/>
</dbReference>
<feature type="compositionally biased region" description="Basic and acidic residues" evidence="2">
    <location>
        <begin position="72"/>
        <end position="93"/>
    </location>
</feature>
<feature type="coiled-coil region" evidence="1">
    <location>
        <begin position="228"/>
        <end position="269"/>
    </location>
</feature>
<evidence type="ECO:0000313" key="4">
    <source>
        <dbReference type="Proteomes" id="UP001059893"/>
    </source>
</evidence>
<protein>
    <submittedName>
        <fullName evidence="3">Uncharacterized protein</fullName>
    </submittedName>
</protein>
<proteinExistence type="predicted"/>
<evidence type="ECO:0000256" key="2">
    <source>
        <dbReference type="SAM" id="MobiDB-lite"/>
    </source>
</evidence>
<keyword evidence="1" id="KW-0175">Coiled coil</keyword>
<reference evidence="3" key="1">
    <citation type="submission" date="2021-01" db="EMBL/GenBank/DDBJ databases">
        <title>Deciphering the adaptive evolutionary patterns associated with biogeogrpahic diversity in the finger millet blast pathogen Magnaporthe oryzae in Eastern Africa.</title>
        <authorList>
            <person name="Onyema G."/>
            <person name="Shittu T.A."/>
            <person name="Dodsworth S."/>
            <person name="Devilliers S."/>
            <person name="Muthumeenakshi S."/>
            <person name="Sreenivasaprasad S."/>
        </authorList>
    </citation>
    <scope>NUCLEOTIDE SEQUENCE</scope>
    <source>
        <strain evidence="3">D15/s37</strain>
    </source>
</reference>